<sequence length="337" mass="36406">MLGISSACALLVLTAASVFYYQIHSIQVDDILQRHLVQQSSGPDSSTKAESQSSSEQANEKKEQTLPSVLTAPVDKANQFASKPIKTQDALDVAAILLKAGLSLKEVYYLTGQADNNLPNEQKQKIRDMLLSKLSPDEIKALRSITKPYGKGLLILDPNYPIEMVGVEDPAERKRIQKELQDKKKAEHSAPAKDQEEKPAEVATVPISTSTPASPSPTPDSRPQPASDPAVVAVYTAKLESLKTSCQGDINSLVSNVVGAKKANKDLGLKELQGMFMQKFVDAEARCDSGFNGILADATQAGVDSREIDGWKQAYHAMKQSAQNGAIAQIEKAFSNK</sequence>
<comment type="caution">
    <text evidence="2">The sequence shown here is derived from an EMBL/GenBank/DDBJ whole genome shotgun (WGS) entry which is preliminary data.</text>
</comment>
<gene>
    <name evidence="2" type="ORF">ACFPOG_00710</name>
</gene>
<feature type="compositionally biased region" description="Low complexity" evidence="1">
    <location>
        <begin position="204"/>
        <end position="213"/>
    </location>
</feature>
<organism evidence="2 3">
    <name type="scientific">Paenibacillus aestuarii</name>
    <dbReference type="NCBI Taxonomy" id="516965"/>
    <lineage>
        <taxon>Bacteria</taxon>
        <taxon>Bacillati</taxon>
        <taxon>Bacillota</taxon>
        <taxon>Bacilli</taxon>
        <taxon>Bacillales</taxon>
        <taxon>Paenibacillaceae</taxon>
        <taxon>Paenibacillus</taxon>
    </lineage>
</organism>
<name>A0ABW0K158_9BACL</name>
<protein>
    <submittedName>
        <fullName evidence="2">Uncharacterized protein</fullName>
    </submittedName>
</protein>
<feature type="compositionally biased region" description="Basic and acidic residues" evidence="1">
    <location>
        <begin position="179"/>
        <end position="200"/>
    </location>
</feature>
<dbReference type="EMBL" id="JBHSMJ010000004">
    <property type="protein sequence ID" value="MFC5446772.1"/>
    <property type="molecule type" value="Genomic_DNA"/>
</dbReference>
<proteinExistence type="predicted"/>
<accession>A0ABW0K158</accession>
<feature type="region of interest" description="Disordered" evidence="1">
    <location>
        <begin position="179"/>
        <end position="228"/>
    </location>
</feature>
<dbReference type="Proteomes" id="UP001596044">
    <property type="component" value="Unassembled WGS sequence"/>
</dbReference>
<evidence type="ECO:0000313" key="2">
    <source>
        <dbReference type="EMBL" id="MFC5446772.1"/>
    </source>
</evidence>
<feature type="region of interest" description="Disordered" evidence="1">
    <location>
        <begin position="37"/>
        <end position="68"/>
    </location>
</feature>
<evidence type="ECO:0000256" key="1">
    <source>
        <dbReference type="SAM" id="MobiDB-lite"/>
    </source>
</evidence>
<keyword evidence="3" id="KW-1185">Reference proteome</keyword>
<evidence type="ECO:0000313" key="3">
    <source>
        <dbReference type="Proteomes" id="UP001596044"/>
    </source>
</evidence>
<reference evidence="3" key="1">
    <citation type="journal article" date="2019" name="Int. J. Syst. Evol. Microbiol.">
        <title>The Global Catalogue of Microorganisms (GCM) 10K type strain sequencing project: providing services to taxonomists for standard genome sequencing and annotation.</title>
        <authorList>
            <consortium name="The Broad Institute Genomics Platform"/>
            <consortium name="The Broad Institute Genome Sequencing Center for Infectious Disease"/>
            <person name="Wu L."/>
            <person name="Ma J."/>
        </authorList>
    </citation>
    <scope>NUCLEOTIDE SEQUENCE [LARGE SCALE GENOMIC DNA]</scope>
    <source>
        <strain evidence="3">KACC 11904</strain>
    </source>
</reference>
<feature type="compositionally biased region" description="Low complexity" evidence="1">
    <location>
        <begin position="45"/>
        <end position="57"/>
    </location>
</feature>
<dbReference type="RefSeq" id="WP_270880530.1">
    <property type="nucleotide sequence ID" value="NZ_JAQFVF010000033.1"/>
</dbReference>